<dbReference type="SUPFAM" id="SSF48208">
    <property type="entry name" value="Six-hairpin glycosidases"/>
    <property type="match status" value="1"/>
</dbReference>
<dbReference type="EMBL" id="JBHUIT010000017">
    <property type="protein sequence ID" value="MFD2257120.1"/>
    <property type="molecule type" value="Genomic_DNA"/>
</dbReference>
<name>A0ABW5D985_9BACT</name>
<comment type="caution">
    <text evidence="2">The sequence shown here is derived from an EMBL/GenBank/DDBJ whole genome shotgun (WGS) entry which is preliminary data.</text>
</comment>
<feature type="domain" description="Spermatogenesis-associated protein 20-like TRX" evidence="1">
    <location>
        <begin position="48"/>
        <end position="201"/>
    </location>
</feature>
<dbReference type="RefSeq" id="WP_386820406.1">
    <property type="nucleotide sequence ID" value="NZ_JBHUIT010000017.1"/>
</dbReference>
<dbReference type="Gene3D" id="3.40.30.10">
    <property type="entry name" value="Glutaredoxin"/>
    <property type="match status" value="1"/>
</dbReference>
<organism evidence="2 3">
    <name type="scientific">Luteolibacter algae</name>
    <dbReference type="NCBI Taxonomy" id="454151"/>
    <lineage>
        <taxon>Bacteria</taxon>
        <taxon>Pseudomonadati</taxon>
        <taxon>Verrucomicrobiota</taxon>
        <taxon>Verrucomicrobiia</taxon>
        <taxon>Verrucomicrobiales</taxon>
        <taxon>Verrucomicrobiaceae</taxon>
        <taxon>Luteolibacter</taxon>
    </lineage>
</organism>
<evidence type="ECO:0000313" key="2">
    <source>
        <dbReference type="EMBL" id="MFD2257120.1"/>
    </source>
</evidence>
<dbReference type="Proteomes" id="UP001597375">
    <property type="component" value="Unassembled WGS sequence"/>
</dbReference>
<proteinExistence type="predicted"/>
<protein>
    <submittedName>
        <fullName evidence="2">DUF255 domain-containing protein</fullName>
    </submittedName>
</protein>
<evidence type="ECO:0000259" key="1">
    <source>
        <dbReference type="Pfam" id="PF03190"/>
    </source>
</evidence>
<dbReference type="PANTHER" id="PTHR42899">
    <property type="entry name" value="SPERMATOGENESIS-ASSOCIATED PROTEIN 20"/>
    <property type="match status" value="1"/>
</dbReference>
<dbReference type="InterPro" id="IPR004879">
    <property type="entry name" value="Ssp411-like_TRX"/>
</dbReference>
<dbReference type="SUPFAM" id="SSF52833">
    <property type="entry name" value="Thioredoxin-like"/>
    <property type="match status" value="1"/>
</dbReference>
<sequence>MIGSKVYFGLIAMALTSIVGCDGRKEKAGDGVRKEAAGKLGMDFRTNRMVNLPGDVYRQAGTSPVFWQPWTKASLDEARSSGKLILAMLISPKCPDYDWVLRDIDDAPDLVKIFNNDYQPILIDVSATREMAVLAVELCSETKINISFPLMVWFSPDGDPLAWFPAYGDASKSFSEKFYRSHNMIDKMWTEDPQYITENSRLSHALRRERMEKEVASQKCSEAPAEDSLKALRQLTSLYDAGSRSFDGIGRNFPSGVLNLLATVVSTDSIPSDIREKSESVLGMLVEDLLVSPMFDPLDGGIFSSKRGTGWELPFFNRNSATQAQAVCALLNVYEASGDKRVLAKASAALLFMEKEYETHDGLFCLGAARNIHSENWLWRMSEISELLDPEEQRLWVSASGMKEMGNIPADVDPERKYFRQNTIGLRKTIGELAAESGWDDTSVTNEMEIVRDKLLKARQLRTGKIIDATDANCEASLNIVQVYAAFYRATGDDQYRQKAVELLRRVQERFFIGPELQLFAGGHKKSLVAGRAYLYALAMQAVLDVAGITLDEELLLLADDLATTTGEIFSTGDYLRECPPAADILKLPISDKLLILNESTKELLSIAESRMQALGRPMLESFASLASSLPTESTAFPNLYIGIIRGAIIREHSPVIVYGEEISDEMRNAISRTSLTAVRRDMALALLEDQMEADEVLLINPQKNVKRIKNAADISSRALRN</sequence>
<dbReference type="Pfam" id="PF03190">
    <property type="entry name" value="Thioredox_DsbH"/>
    <property type="match status" value="1"/>
</dbReference>
<keyword evidence="3" id="KW-1185">Reference proteome</keyword>
<dbReference type="InterPro" id="IPR024705">
    <property type="entry name" value="Ssp411"/>
</dbReference>
<dbReference type="InterPro" id="IPR036249">
    <property type="entry name" value="Thioredoxin-like_sf"/>
</dbReference>
<reference evidence="3" key="1">
    <citation type="journal article" date="2019" name="Int. J. Syst. Evol. Microbiol.">
        <title>The Global Catalogue of Microorganisms (GCM) 10K type strain sequencing project: providing services to taxonomists for standard genome sequencing and annotation.</title>
        <authorList>
            <consortium name="The Broad Institute Genomics Platform"/>
            <consortium name="The Broad Institute Genome Sequencing Center for Infectious Disease"/>
            <person name="Wu L."/>
            <person name="Ma J."/>
        </authorList>
    </citation>
    <scope>NUCLEOTIDE SEQUENCE [LARGE SCALE GENOMIC DNA]</scope>
    <source>
        <strain evidence="3">CGMCC 4.7106</strain>
    </source>
</reference>
<gene>
    <name evidence="2" type="ORF">ACFSSA_10560</name>
</gene>
<dbReference type="InterPro" id="IPR008928">
    <property type="entry name" value="6-hairpin_glycosidase_sf"/>
</dbReference>
<evidence type="ECO:0000313" key="3">
    <source>
        <dbReference type="Proteomes" id="UP001597375"/>
    </source>
</evidence>
<dbReference type="PANTHER" id="PTHR42899:SF1">
    <property type="entry name" value="SPERMATOGENESIS-ASSOCIATED PROTEIN 20"/>
    <property type="match status" value="1"/>
</dbReference>
<accession>A0ABW5D985</accession>
<dbReference type="PROSITE" id="PS51257">
    <property type="entry name" value="PROKAR_LIPOPROTEIN"/>
    <property type="match status" value="1"/>
</dbReference>